<evidence type="ECO:0000256" key="1">
    <source>
        <dbReference type="ARBA" id="ARBA00004180"/>
    </source>
</evidence>
<dbReference type="PANTHER" id="PTHR15813">
    <property type="entry name" value="SORTING NEXIN-22 AND 24"/>
    <property type="match status" value="1"/>
</dbReference>
<dbReference type="InterPro" id="IPR036871">
    <property type="entry name" value="PX_dom_sf"/>
</dbReference>
<organism evidence="10 11">
    <name type="scientific">Diceros bicornis minor</name>
    <name type="common">South-central black rhinoceros</name>
    <dbReference type="NCBI Taxonomy" id="77932"/>
    <lineage>
        <taxon>Eukaryota</taxon>
        <taxon>Metazoa</taxon>
        <taxon>Chordata</taxon>
        <taxon>Craniata</taxon>
        <taxon>Vertebrata</taxon>
        <taxon>Euteleostomi</taxon>
        <taxon>Mammalia</taxon>
        <taxon>Eutheria</taxon>
        <taxon>Laurasiatheria</taxon>
        <taxon>Perissodactyla</taxon>
        <taxon>Rhinocerotidae</taxon>
        <taxon>Diceros</taxon>
    </lineage>
</organism>
<evidence type="ECO:0000313" key="11">
    <source>
        <dbReference type="Proteomes" id="UP000551758"/>
    </source>
</evidence>
<proteinExistence type="inferred from homology"/>
<evidence type="ECO:0000256" key="7">
    <source>
        <dbReference type="ARBA" id="ARBA00023329"/>
    </source>
</evidence>
<evidence type="ECO:0000256" key="3">
    <source>
        <dbReference type="ARBA" id="ARBA00022448"/>
    </source>
</evidence>
<evidence type="ECO:0000313" key="10">
    <source>
        <dbReference type="EMBL" id="KAF5925367.1"/>
    </source>
</evidence>
<sequence length="214" mass="23978">MLEVHIPSVGPEAEGPRQSPEKSHMVSGGAGWEEARDPPDFAAPSAVGTALPGRGVRVFRVEVLCRGRRHTVPRRYSEFHALHKRIKKLYKVPDFPSKRLPNWRTRGLEQRRQALEAYLQGILYLNQDVPKELLEFLCLRHFPTDPKASSWGSQLHHRPVVSFCVDPYISIPSPEPLPDVVVNGVLEGLYGFSTSTAKAQPETPYHPAPPPLMP</sequence>
<dbReference type="CDD" id="cd06880">
    <property type="entry name" value="PX_SNX22"/>
    <property type="match status" value="1"/>
</dbReference>
<comment type="caution">
    <text evidence="10">The sequence shown here is derived from an EMBL/GenBank/DDBJ whole genome shotgun (WGS) entry which is preliminary data.</text>
</comment>
<keyword evidence="6" id="KW-0472">Membrane</keyword>
<keyword evidence="3" id="KW-0813">Transport</keyword>
<accession>A0A7J7FBP6</accession>
<evidence type="ECO:0000256" key="2">
    <source>
        <dbReference type="ARBA" id="ARBA00010883"/>
    </source>
</evidence>
<dbReference type="GO" id="GO:0015031">
    <property type="term" value="P:protein transport"/>
    <property type="evidence" value="ECO:0007669"/>
    <property type="project" value="UniProtKB-KW"/>
</dbReference>
<dbReference type="InterPro" id="IPR001683">
    <property type="entry name" value="PX_dom"/>
</dbReference>
<keyword evidence="7" id="KW-0968">Cytoplasmic vesicle</keyword>
<dbReference type="SUPFAM" id="SSF64268">
    <property type="entry name" value="PX domain"/>
    <property type="match status" value="1"/>
</dbReference>
<evidence type="ECO:0000256" key="5">
    <source>
        <dbReference type="ARBA" id="ARBA00023121"/>
    </source>
</evidence>
<comment type="similarity">
    <text evidence="2">Belongs to the sorting nexin family.</text>
</comment>
<keyword evidence="5" id="KW-0446">Lipid-binding</keyword>
<dbReference type="EMBL" id="JACDTQ010000812">
    <property type="protein sequence ID" value="KAF5925367.1"/>
    <property type="molecule type" value="Genomic_DNA"/>
</dbReference>
<evidence type="ECO:0000256" key="6">
    <source>
        <dbReference type="ARBA" id="ARBA00023136"/>
    </source>
</evidence>
<keyword evidence="4" id="KW-0653">Protein transport</keyword>
<dbReference type="InterPro" id="IPR052467">
    <property type="entry name" value="Sorting_nexin_PX-domain"/>
</dbReference>
<dbReference type="AlphaFoldDB" id="A0A7J7FBP6"/>
<dbReference type="GO" id="GO:0030659">
    <property type="term" value="C:cytoplasmic vesicle membrane"/>
    <property type="evidence" value="ECO:0007669"/>
    <property type="project" value="UniProtKB-SubCell"/>
</dbReference>
<comment type="subcellular location">
    <subcellularLocation>
        <location evidence="1">Cytoplasmic vesicle membrane</location>
        <topology evidence="1">Peripheral membrane protein</topology>
        <orientation evidence="1">Cytoplasmic side</orientation>
    </subcellularLocation>
</comment>
<dbReference type="Gene3D" id="3.30.1520.10">
    <property type="entry name" value="Phox-like domain"/>
    <property type="match status" value="1"/>
</dbReference>
<evidence type="ECO:0000259" key="9">
    <source>
        <dbReference type="PROSITE" id="PS50195"/>
    </source>
</evidence>
<protein>
    <recommendedName>
        <fullName evidence="9">PX domain-containing protein</fullName>
    </recommendedName>
</protein>
<keyword evidence="11" id="KW-1185">Reference proteome</keyword>
<feature type="domain" description="PX" evidence="9">
    <location>
        <begin position="1"/>
        <end position="150"/>
    </location>
</feature>
<evidence type="ECO:0000256" key="8">
    <source>
        <dbReference type="SAM" id="MobiDB-lite"/>
    </source>
</evidence>
<dbReference type="PANTHER" id="PTHR15813:SF8">
    <property type="entry name" value="SORTING NEXIN-22"/>
    <property type="match status" value="1"/>
</dbReference>
<gene>
    <name evidence="10" type="ORF">HPG69_001811</name>
</gene>
<dbReference type="PROSITE" id="PS50195">
    <property type="entry name" value="PX"/>
    <property type="match status" value="1"/>
</dbReference>
<reference evidence="10 11" key="1">
    <citation type="journal article" date="2020" name="Mol. Biol. Evol.">
        <title>Interspecific Gene Flow and the Evolution of Specialization in Black and White Rhinoceros.</title>
        <authorList>
            <person name="Moodley Y."/>
            <person name="Westbury M.V."/>
            <person name="Russo I.M."/>
            <person name="Gopalakrishnan S."/>
            <person name="Rakotoarivelo A."/>
            <person name="Olsen R.A."/>
            <person name="Prost S."/>
            <person name="Tunstall T."/>
            <person name="Ryder O.A."/>
            <person name="Dalen L."/>
            <person name="Bruford M.W."/>
        </authorList>
    </citation>
    <scope>NUCLEOTIDE SEQUENCE [LARGE SCALE GENOMIC DNA]</scope>
    <source>
        <strain evidence="10">SBR-YM</strain>
        <tissue evidence="10">Skin</tissue>
    </source>
</reference>
<dbReference type="Proteomes" id="UP000551758">
    <property type="component" value="Unassembled WGS sequence"/>
</dbReference>
<evidence type="ECO:0000256" key="4">
    <source>
        <dbReference type="ARBA" id="ARBA00022927"/>
    </source>
</evidence>
<dbReference type="GO" id="GO:1901981">
    <property type="term" value="F:phosphatidylinositol phosphate binding"/>
    <property type="evidence" value="ECO:0007669"/>
    <property type="project" value="TreeGrafter"/>
</dbReference>
<dbReference type="SMART" id="SM00312">
    <property type="entry name" value="PX"/>
    <property type="match status" value="1"/>
</dbReference>
<name>A0A7J7FBP6_DICBM</name>
<dbReference type="Pfam" id="PF00787">
    <property type="entry name" value="PX"/>
    <property type="match status" value="1"/>
</dbReference>
<feature type="region of interest" description="Disordered" evidence="8">
    <location>
        <begin position="1"/>
        <end position="41"/>
    </location>
</feature>